<feature type="compositionally biased region" description="Pro residues" evidence="1">
    <location>
        <begin position="262"/>
        <end position="273"/>
    </location>
</feature>
<evidence type="ECO:0000256" key="1">
    <source>
        <dbReference type="SAM" id="MobiDB-lite"/>
    </source>
</evidence>
<keyword evidence="3" id="KW-1185">Reference proteome</keyword>
<feature type="region of interest" description="Disordered" evidence="1">
    <location>
        <begin position="321"/>
        <end position="346"/>
    </location>
</feature>
<feature type="compositionally biased region" description="Polar residues" evidence="1">
    <location>
        <begin position="1"/>
        <end position="13"/>
    </location>
</feature>
<name>A0AAW0GRE3_9APHY</name>
<dbReference type="Proteomes" id="UP001385951">
    <property type="component" value="Unassembled WGS sequence"/>
</dbReference>
<organism evidence="2 3">
    <name type="scientific">Cerrena zonata</name>
    <dbReference type="NCBI Taxonomy" id="2478898"/>
    <lineage>
        <taxon>Eukaryota</taxon>
        <taxon>Fungi</taxon>
        <taxon>Dikarya</taxon>
        <taxon>Basidiomycota</taxon>
        <taxon>Agaricomycotina</taxon>
        <taxon>Agaricomycetes</taxon>
        <taxon>Polyporales</taxon>
        <taxon>Cerrenaceae</taxon>
        <taxon>Cerrena</taxon>
    </lineage>
</organism>
<protein>
    <submittedName>
        <fullName evidence="2">Uncharacterized protein</fullName>
    </submittedName>
</protein>
<dbReference type="AlphaFoldDB" id="A0AAW0GRE3"/>
<reference evidence="2 3" key="1">
    <citation type="submission" date="2022-09" db="EMBL/GenBank/DDBJ databases">
        <authorList>
            <person name="Palmer J.M."/>
        </authorList>
    </citation>
    <scope>NUCLEOTIDE SEQUENCE [LARGE SCALE GENOMIC DNA]</scope>
    <source>
        <strain evidence="2 3">DSM 7382</strain>
    </source>
</reference>
<sequence length="346" mass="37902">MSSLLNALNPNAVQSRTRTRTNTQNTQVNYTPQPIHAVAQPPPGPAQSYVPHRSELEGAIVEPPAGSCSCCSSVGIIRESDSKCVAHSHLRPPQPTPVAPPSAVPDQFAQILQFLTEGREAAAREQERRIQWEREQEARFSQREAEIRETFSSMQERITELAELVTSRPATSTSGVSTPASFYRPTFPTLEQAYIPPDTPFSPMAQSPYAPSPTFVQGSSRQPILVHPIAMSMPVTPITAYSPVPIMTHATSTPPTHTPHTPHVPPPIPPHSHPQPILDLSTSPTASSLQPQRITQLLLVQLLELSPNLGNVRLLPKAMKTTPVRDPSPRETIDRRSDRTDMIIVA</sequence>
<evidence type="ECO:0000313" key="3">
    <source>
        <dbReference type="Proteomes" id="UP001385951"/>
    </source>
</evidence>
<dbReference type="EMBL" id="JASBNA010000001">
    <property type="protein sequence ID" value="KAK7695963.1"/>
    <property type="molecule type" value="Genomic_DNA"/>
</dbReference>
<proteinExistence type="predicted"/>
<accession>A0AAW0GRE3</accession>
<feature type="region of interest" description="Disordered" evidence="1">
    <location>
        <begin position="1"/>
        <end position="26"/>
    </location>
</feature>
<feature type="region of interest" description="Disordered" evidence="1">
    <location>
        <begin position="253"/>
        <end position="285"/>
    </location>
</feature>
<comment type="caution">
    <text evidence="2">The sequence shown here is derived from an EMBL/GenBank/DDBJ whole genome shotgun (WGS) entry which is preliminary data.</text>
</comment>
<feature type="compositionally biased region" description="Basic and acidic residues" evidence="1">
    <location>
        <begin position="327"/>
        <end position="346"/>
    </location>
</feature>
<evidence type="ECO:0000313" key="2">
    <source>
        <dbReference type="EMBL" id="KAK7695963.1"/>
    </source>
</evidence>
<gene>
    <name evidence="2" type="ORF">QCA50_000602</name>
</gene>
<feature type="compositionally biased region" description="Low complexity" evidence="1">
    <location>
        <begin position="14"/>
        <end position="26"/>
    </location>
</feature>